<dbReference type="SUPFAM" id="SSF140931">
    <property type="entry name" value="Fic-like"/>
    <property type="match status" value="1"/>
</dbReference>
<dbReference type="Pfam" id="PF02661">
    <property type="entry name" value="Fic"/>
    <property type="match status" value="1"/>
</dbReference>
<evidence type="ECO:0000313" key="2">
    <source>
        <dbReference type="EMBL" id="CAD6491821.1"/>
    </source>
</evidence>
<dbReference type="InterPro" id="IPR040198">
    <property type="entry name" value="Fido_containing"/>
</dbReference>
<evidence type="ECO:0000313" key="3">
    <source>
        <dbReference type="Proteomes" id="UP000610373"/>
    </source>
</evidence>
<dbReference type="InterPro" id="IPR011991">
    <property type="entry name" value="ArsR-like_HTH"/>
</dbReference>
<sequence length="348" mass="40046">MNKIFYPNFRYTHKTVKNLVDIASARETILNAYLVPKWEISLRRDALIRAAHASTAIEGNPLTLEEVSQLAKGRKVTATRKAQQEVMNYLKVLQKIEKYQEQHKITEKSVLKLQKDITKETLENPEHEGKYRELQAYVGSRITGEVGFMPPPPEKVPELMGEFIEWLNSSISSQLSPVLVAGISHYEFVRIHPFVDGNGRTARALATLILYLREFDIKKFFALDEYYDSERTAYYHALKSVEQKTLDLTDWLEYFTDGVLLSITKVKEKALQLSLEKHKKESKEQIALTEKQMKIMENIISNGQITSGEIQKIFKISRQAAHKEIIKLIEVNLIEQKGAGKAIYYVIK</sequence>
<dbReference type="PROSITE" id="PS51459">
    <property type="entry name" value="FIDO"/>
    <property type="match status" value="1"/>
</dbReference>
<organism evidence="2 3">
    <name type="scientific">Candidatus Argoarchaeum ethanivorans</name>
    <dbReference type="NCBI Taxonomy" id="2608793"/>
    <lineage>
        <taxon>Archaea</taxon>
        <taxon>Methanobacteriati</taxon>
        <taxon>Methanobacteriota</taxon>
        <taxon>Stenosarchaea group</taxon>
        <taxon>Methanomicrobia</taxon>
        <taxon>Methanosarcinales</taxon>
        <taxon>Methanosarcinales incertae sedis</taxon>
        <taxon>GOM Arc I cluster</taxon>
        <taxon>Candidatus Argoarchaeum</taxon>
    </lineage>
</organism>
<dbReference type="CDD" id="cd00090">
    <property type="entry name" value="HTH_ARSR"/>
    <property type="match status" value="1"/>
</dbReference>
<gene>
    <name evidence="2" type="ORF">CHKLHMKO_00201</name>
</gene>
<dbReference type="InterPro" id="IPR003812">
    <property type="entry name" value="Fido"/>
</dbReference>
<evidence type="ECO:0000259" key="1">
    <source>
        <dbReference type="PROSITE" id="PS51459"/>
    </source>
</evidence>
<dbReference type="Gene3D" id="1.10.10.10">
    <property type="entry name" value="Winged helix-like DNA-binding domain superfamily/Winged helix DNA-binding domain"/>
    <property type="match status" value="1"/>
</dbReference>
<protein>
    <submittedName>
        <fullName evidence="2">Fic/DOC family protein</fullName>
    </submittedName>
</protein>
<dbReference type="EMBL" id="CAJHIO010000008">
    <property type="protein sequence ID" value="CAD6491821.1"/>
    <property type="molecule type" value="Genomic_DNA"/>
</dbReference>
<dbReference type="InterPro" id="IPR036597">
    <property type="entry name" value="Fido-like_dom_sf"/>
</dbReference>
<reference evidence="2" key="1">
    <citation type="submission" date="2020-10" db="EMBL/GenBank/DDBJ databases">
        <authorList>
            <person name="Hahn C.J."/>
            <person name="Laso-Perez R."/>
            <person name="Vulcano F."/>
            <person name="Vaziourakis K.-M."/>
            <person name="Stokke R."/>
            <person name="Steen I.H."/>
            <person name="Teske A."/>
            <person name="Boetius A."/>
            <person name="Liebeke M."/>
            <person name="Amann R."/>
            <person name="Knittel K."/>
        </authorList>
    </citation>
    <scope>NUCLEOTIDE SEQUENCE</scope>
    <source>
        <strain evidence="2">Gfbio:e3339647-f889-4370-9287-4fb5cb688e4c:AG392O15_GoMArc1</strain>
    </source>
</reference>
<accession>A0A811T662</accession>
<proteinExistence type="predicted"/>
<dbReference type="SUPFAM" id="SSF46785">
    <property type="entry name" value="Winged helix' DNA-binding domain"/>
    <property type="match status" value="1"/>
</dbReference>
<dbReference type="InterPro" id="IPR036388">
    <property type="entry name" value="WH-like_DNA-bd_sf"/>
</dbReference>
<feature type="domain" description="Fido" evidence="1">
    <location>
        <begin position="105"/>
        <end position="257"/>
    </location>
</feature>
<dbReference type="AlphaFoldDB" id="A0A811T662"/>
<dbReference type="Gene3D" id="1.10.3290.10">
    <property type="entry name" value="Fido-like domain"/>
    <property type="match status" value="1"/>
</dbReference>
<dbReference type="PANTHER" id="PTHR13504:SF38">
    <property type="entry name" value="FIDO DOMAIN-CONTAINING PROTEIN"/>
    <property type="match status" value="1"/>
</dbReference>
<dbReference type="PANTHER" id="PTHR13504">
    <property type="entry name" value="FIDO DOMAIN-CONTAINING PROTEIN DDB_G0283145"/>
    <property type="match status" value="1"/>
</dbReference>
<dbReference type="Proteomes" id="UP000610373">
    <property type="component" value="Unassembled WGS sequence"/>
</dbReference>
<dbReference type="InterPro" id="IPR036390">
    <property type="entry name" value="WH_DNA-bd_sf"/>
</dbReference>
<comment type="caution">
    <text evidence="2">The sequence shown here is derived from an EMBL/GenBank/DDBJ whole genome shotgun (WGS) entry which is preliminary data.</text>
</comment>
<name>A0A811T662_9EURY</name>